<dbReference type="PANTHER" id="PTHR33710:SF64">
    <property type="entry name" value="ENDONUCLEASE_EXONUCLEASE_PHOSPHATASE DOMAIN-CONTAINING PROTEIN"/>
    <property type="match status" value="1"/>
</dbReference>
<dbReference type="Proteomes" id="UP000077755">
    <property type="component" value="Chromosome 1"/>
</dbReference>
<dbReference type="PANTHER" id="PTHR33710">
    <property type="entry name" value="BNAC02G09200D PROTEIN"/>
    <property type="match status" value="1"/>
</dbReference>
<name>A0AAF0W5D9_DAUCS</name>
<sequence>MELFDGWIEDCNFLELTLLNTKFTWFGPAGKRSKLDRMLVNSEWYQSGNWSIKSLSRKHSDHSPLFVFQEGMVREFKPFRIFNYFLTDELLEEVQKWMISDNQWKKLNIHVALKKIKERIKDKTRGTKDKMDVEIRRLEDNLQMADNNTKAQDWRMQGEIREKLLKLYSKKESMLKQKARLNWMKLGDRNPRFFHKAILEKEA</sequence>
<dbReference type="InterPro" id="IPR036691">
    <property type="entry name" value="Endo/exonu/phosph_ase_sf"/>
</dbReference>
<feature type="coiled-coil region" evidence="1">
    <location>
        <begin position="121"/>
        <end position="148"/>
    </location>
</feature>
<dbReference type="AlphaFoldDB" id="A0AAF0W5D9"/>
<evidence type="ECO:0000313" key="2">
    <source>
        <dbReference type="EMBL" id="WOG81923.1"/>
    </source>
</evidence>
<reference evidence="2" key="1">
    <citation type="journal article" date="2016" name="Nat. Genet.">
        <title>A high-quality carrot genome assembly provides new insights into carotenoid accumulation and asterid genome evolution.</title>
        <authorList>
            <person name="Iorizzo M."/>
            <person name="Ellison S."/>
            <person name="Senalik D."/>
            <person name="Zeng P."/>
            <person name="Satapoomin P."/>
            <person name="Huang J."/>
            <person name="Bowman M."/>
            <person name="Iovene M."/>
            <person name="Sanseverino W."/>
            <person name="Cavagnaro P."/>
            <person name="Yildiz M."/>
            <person name="Macko-Podgorni A."/>
            <person name="Moranska E."/>
            <person name="Grzebelus E."/>
            <person name="Grzebelus D."/>
            <person name="Ashrafi H."/>
            <person name="Zheng Z."/>
            <person name="Cheng S."/>
            <person name="Spooner D."/>
            <person name="Van Deynze A."/>
            <person name="Simon P."/>
        </authorList>
    </citation>
    <scope>NUCLEOTIDE SEQUENCE</scope>
    <source>
        <tissue evidence="2">Leaf</tissue>
    </source>
</reference>
<gene>
    <name evidence="2" type="ORF">DCAR_0101080</name>
</gene>
<keyword evidence="3" id="KW-1185">Reference proteome</keyword>
<evidence type="ECO:0000313" key="3">
    <source>
        <dbReference type="Proteomes" id="UP000077755"/>
    </source>
</evidence>
<dbReference type="Gene3D" id="3.60.10.10">
    <property type="entry name" value="Endonuclease/exonuclease/phosphatase"/>
    <property type="match status" value="1"/>
</dbReference>
<dbReference type="EMBL" id="CP093343">
    <property type="protein sequence ID" value="WOG81923.1"/>
    <property type="molecule type" value="Genomic_DNA"/>
</dbReference>
<dbReference type="SUPFAM" id="SSF56219">
    <property type="entry name" value="DNase I-like"/>
    <property type="match status" value="1"/>
</dbReference>
<organism evidence="2 3">
    <name type="scientific">Daucus carota subsp. sativus</name>
    <name type="common">Carrot</name>
    <dbReference type="NCBI Taxonomy" id="79200"/>
    <lineage>
        <taxon>Eukaryota</taxon>
        <taxon>Viridiplantae</taxon>
        <taxon>Streptophyta</taxon>
        <taxon>Embryophyta</taxon>
        <taxon>Tracheophyta</taxon>
        <taxon>Spermatophyta</taxon>
        <taxon>Magnoliopsida</taxon>
        <taxon>eudicotyledons</taxon>
        <taxon>Gunneridae</taxon>
        <taxon>Pentapetalae</taxon>
        <taxon>asterids</taxon>
        <taxon>campanulids</taxon>
        <taxon>Apiales</taxon>
        <taxon>Apiaceae</taxon>
        <taxon>Apioideae</taxon>
        <taxon>Scandiceae</taxon>
        <taxon>Daucinae</taxon>
        <taxon>Daucus</taxon>
        <taxon>Daucus sect. Daucus</taxon>
    </lineage>
</organism>
<evidence type="ECO:0000256" key="1">
    <source>
        <dbReference type="SAM" id="Coils"/>
    </source>
</evidence>
<reference evidence="2" key="2">
    <citation type="submission" date="2022-03" db="EMBL/GenBank/DDBJ databases">
        <title>Draft title - Genomic analysis of global carrot germplasm unveils the trajectory of domestication and the origin of high carotenoid orange carrot.</title>
        <authorList>
            <person name="Iorizzo M."/>
            <person name="Ellison S."/>
            <person name="Senalik D."/>
            <person name="Macko-Podgorni A."/>
            <person name="Grzebelus D."/>
            <person name="Bostan H."/>
            <person name="Rolling W."/>
            <person name="Curaba J."/>
            <person name="Simon P."/>
        </authorList>
    </citation>
    <scope>NUCLEOTIDE SEQUENCE</scope>
    <source>
        <tissue evidence="2">Leaf</tissue>
    </source>
</reference>
<accession>A0AAF0W5D9</accession>
<evidence type="ECO:0008006" key="4">
    <source>
        <dbReference type="Google" id="ProtNLM"/>
    </source>
</evidence>
<proteinExistence type="predicted"/>
<keyword evidence="1" id="KW-0175">Coiled coil</keyword>
<protein>
    <recommendedName>
        <fullName evidence="4">Endonuclease/exonuclease/phosphatase domain-containing protein</fullName>
    </recommendedName>
</protein>